<name>A0AAE9XW99_9PROT</name>
<keyword evidence="1" id="KW-1133">Transmembrane helix</keyword>
<organism evidence="2 3">
    <name type="scientific">Gimibacter soli</name>
    <dbReference type="NCBI Taxonomy" id="3024400"/>
    <lineage>
        <taxon>Bacteria</taxon>
        <taxon>Pseudomonadati</taxon>
        <taxon>Pseudomonadota</taxon>
        <taxon>Alphaproteobacteria</taxon>
        <taxon>Kordiimonadales</taxon>
        <taxon>Temperatibacteraceae</taxon>
        <taxon>Gimibacter</taxon>
    </lineage>
</organism>
<evidence type="ECO:0000313" key="2">
    <source>
        <dbReference type="EMBL" id="WCL55548.1"/>
    </source>
</evidence>
<keyword evidence="1" id="KW-0472">Membrane</keyword>
<proteinExistence type="predicted"/>
<protein>
    <submittedName>
        <fullName evidence="2">Uncharacterized protein</fullName>
    </submittedName>
</protein>
<dbReference type="RefSeq" id="WP_289505374.1">
    <property type="nucleotide sequence ID" value="NZ_CP116805.1"/>
</dbReference>
<keyword evidence="1" id="KW-0812">Transmembrane</keyword>
<keyword evidence="3" id="KW-1185">Reference proteome</keyword>
<feature type="transmembrane region" description="Helical" evidence="1">
    <location>
        <begin position="143"/>
        <end position="162"/>
    </location>
</feature>
<dbReference type="AlphaFoldDB" id="A0AAE9XW99"/>
<accession>A0AAE9XW99</accession>
<evidence type="ECO:0000256" key="1">
    <source>
        <dbReference type="SAM" id="Phobius"/>
    </source>
</evidence>
<dbReference type="Proteomes" id="UP001217500">
    <property type="component" value="Chromosome"/>
</dbReference>
<gene>
    <name evidence="2" type="ORF">PH603_07210</name>
</gene>
<dbReference type="KEGG" id="gso:PH603_07210"/>
<reference evidence="2" key="1">
    <citation type="submission" date="2023-01" db="EMBL/GenBank/DDBJ databases">
        <title>The genome sequence of Kordiimonadaceae bacterium 6D33.</title>
        <authorList>
            <person name="Liu Y."/>
        </authorList>
    </citation>
    <scope>NUCLEOTIDE SEQUENCE</scope>
    <source>
        <strain evidence="2">6D33</strain>
    </source>
</reference>
<sequence length="195" mass="21960">MLLPDFNGLGLSCYFSYNRGRVIDLRSWQLAGPESLSGLAIIARPDIGDSNFMALLPATNARVNIGDQVTVLRVSNYRRQRSSVVLIANHTLGEVWTSEPYRQLLQKIGRAQWERWLQVALAVVCILALLCFWREWLPLAAQIPMAVIIIVALRAATLKLIAAKELTSVRFFEHMDLLAKWMADRSGAHLHPPSR</sequence>
<dbReference type="EMBL" id="CP116805">
    <property type="protein sequence ID" value="WCL55548.1"/>
    <property type="molecule type" value="Genomic_DNA"/>
</dbReference>
<evidence type="ECO:0000313" key="3">
    <source>
        <dbReference type="Proteomes" id="UP001217500"/>
    </source>
</evidence>